<feature type="compositionally biased region" description="Basic and acidic residues" evidence="1">
    <location>
        <begin position="278"/>
        <end position="288"/>
    </location>
</feature>
<feature type="region of interest" description="Disordered" evidence="1">
    <location>
        <begin position="116"/>
        <end position="288"/>
    </location>
</feature>
<gene>
    <name evidence="3" type="ORF">APU01nite_20080</name>
    <name evidence="4" type="ORF">SAMN04488100_13113</name>
</gene>
<evidence type="ECO:0000313" key="4">
    <source>
        <dbReference type="EMBL" id="SEM17040.1"/>
    </source>
</evidence>
<sequence length="288" mass="32242">MDRHILGTFKNEEDAVSQVEKLLNEEGYSPNELMLVMDKNTQYDKKIASIKNVKVNKVEVEDESIWEKVKEALSFGTYDSEGSSTTLEEYGVPHDRADHYTEALKAGEIVLLADTDAPKQSELSEVNEEIIENGEREDIMTDKKETPIDEVNSEEPEVIKDKNTNGVETSENKEVNGSVDPSQANDMRKETKSDNNKTKGKNESTQGTGSKEEPDLTGQEDTVEKEESEHGYGNTVAEGVVRPEAKSPLNTDKKDIKEADENTEAPEAEANYSEEMEEQGKKSWEDNK</sequence>
<feature type="compositionally biased region" description="Basic and acidic residues" evidence="1">
    <location>
        <begin position="241"/>
        <end position="260"/>
    </location>
</feature>
<feature type="domain" description="General stress protein 17M-like" evidence="2">
    <location>
        <begin position="5"/>
        <end position="107"/>
    </location>
</feature>
<reference evidence="3 6" key="2">
    <citation type="submission" date="2019-07" db="EMBL/GenBank/DDBJ databases">
        <title>Whole genome shotgun sequence of Alkalibacterium putridalgicola NBRC 103243.</title>
        <authorList>
            <person name="Hosoyama A."/>
            <person name="Uohara A."/>
            <person name="Ohji S."/>
            <person name="Ichikawa N."/>
        </authorList>
    </citation>
    <scope>NUCLEOTIDE SEQUENCE [LARGE SCALE GENOMIC DNA]</scope>
    <source>
        <strain evidence="3 6">NBRC 103243</strain>
    </source>
</reference>
<dbReference type="EMBL" id="FOBL01000031">
    <property type="protein sequence ID" value="SEM17040.1"/>
    <property type="molecule type" value="Genomic_DNA"/>
</dbReference>
<dbReference type="Pfam" id="PF11181">
    <property type="entry name" value="YflT"/>
    <property type="match status" value="1"/>
</dbReference>
<proteinExistence type="predicted"/>
<dbReference type="Proteomes" id="UP000321425">
    <property type="component" value="Unassembled WGS sequence"/>
</dbReference>
<feature type="compositionally biased region" description="Basic and acidic residues" evidence="1">
    <location>
        <begin position="133"/>
        <end position="147"/>
    </location>
</feature>
<evidence type="ECO:0000313" key="6">
    <source>
        <dbReference type="Proteomes" id="UP000321425"/>
    </source>
</evidence>
<protein>
    <submittedName>
        <fullName evidence="4">Heat induced stress protein YflT</fullName>
    </submittedName>
</protein>
<feature type="compositionally biased region" description="Acidic residues" evidence="1">
    <location>
        <begin position="261"/>
        <end position="277"/>
    </location>
</feature>
<organism evidence="4 5">
    <name type="scientific">Alkalibacterium putridalgicola</name>
    <dbReference type="NCBI Taxonomy" id="426703"/>
    <lineage>
        <taxon>Bacteria</taxon>
        <taxon>Bacillati</taxon>
        <taxon>Bacillota</taxon>
        <taxon>Bacilli</taxon>
        <taxon>Lactobacillales</taxon>
        <taxon>Carnobacteriaceae</taxon>
        <taxon>Alkalibacterium</taxon>
    </lineage>
</organism>
<dbReference type="EMBL" id="BJUX01000028">
    <property type="protein sequence ID" value="GEK89969.1"/>
    <property type="molecule type" value="Genomic_DNA"/>
</dbReference>
<dbReference type="OrthoDB" id="2155783at2"/>
<evidence type="ECO:0000256" key="1">
    <source>
        <dbReference type="SAM" id="MobiDB-lite"/>
    </source>
</evidence>
<keyword evidence="6" id="KW-1185">Reference proteome</keyword>
<dbReference type="STRING" id="426703.SAMN04488100_13113"/>
<dbReference type="AlphaFoldDB" id="A0A1H7W6E6"/>
<feature type="compositionally biased region" description="Basic and acidic residues" evidence="1">
    <location>
        <begin position="186"/>
        <end position="202"/>
    </location>
</feature>
<dbReference type="InterPro" id="IPR025889">
    <property type="entry name" value="GSP17M-like_dom"/>
</dbReference>
<accession>A0A1H7W6E6</accession>
<dbReference type="Proteomes" id="UP000198548">
    <property type="component" value="Unassembled WGS sequence"/>
</dbReference>
<dbReference type="RefSeq" id="WP_091489281.1">
    <property type="nucleotide sequence ID" value="NZ_BJUX01000028.1"/>
</dbReference>
<evidence type="ECO:0000313" key="5">
    <source>
        <dbReference type="Proteomes" id="UP000198548"/>
    </source>
</evidence>
<evidence type="ECO:0000313" key="3">
    <source>
        <dbReference type="EMBL" id="GEK89969.1"/>
    </source>
</evidence>
<reference evidence="4 5" key="1">
    <citation type="submission" date="2016-10" db="EMBL/GenBank/DDBJ databases">
        <authorList>
            <person name="de Groot N.N."/>
        </authorList>
    </citation>
    <scope>NUCLEOTIDE SEQUENCE [LARGE SCALE GENOMIC DNA]</scope>
    <source>
        <strain evidence="4 5">DSM 19182</strain>
    </source>
</reference>
<name>A0A1H7W6E6_9LACT</name>
<evidence type="ECO:0000259" key="2">
    <source>
        <dbReference type="Pfam" id="PF11181"/>
    </source>
</evidence>